<keyword evidence="1" id="KW-0812">Transmembrane</keyword>
<dbReference type="NCBIfam" id="TIGR02226">
    <property type="entry name" value="two_anch"/>
    <property type="match status" value="1"/>
</dbReference>
<protein>
    <recommendedName>
        <fullName evidence="2">Aerotolerance regulator N-terminal domain-containing protein</fullName>
    </recommendedName>
</protein>
<evidence type="ECO:0000259" key="2">
    <source>
        <dbReference type="Pfam" id="PF07584"/>
    </source>
</evidence>
<name>A0A167H270_9FLAO</name>
<dbReference type="InterPro" id="IPR011933">
    <property type="entry name" value="Double_TM_dom"/>
</dbReference>
<keyword evidence="1" id="KW-0472">Membrane</keyword>
<dbReference type="Pfam" id="PF07584">
    <property type="entry name" value="BatA"/>
    <property type="match status" value="1"/>
</dbReference>
<gene>
    <name evidence="3" type="ORF">ULVI_11685</name>
</gene>
<dbReference type="EMBL" id="LRXL01000045">
    <property type="protein sequence ID" value="OAB78136.1"/>
    <property type="molecule type" value="Genomic_DNA"/>
</dbReference>
<feature type="transmembrane region" description="Helical" evidence="1">
    <location>
        <begin position="617"/>
        <end position="639"/>
    </location>
</feature>
<evidence type="ECO:0000256" key="1">
    <source>
        <dbReference type="SAM" id="Phobius"/>
    </source>
</evidence>
<proteinExistence type="predicted"/>
<accession>A0A167H270</accession>
<feature type="transmembrane region" description="Helical" evidence="1">
    <location>
        <begin position="56"/>
        <end position="74"/>
    </location>
</feature>
<dbReference type="Proteomes" id="UP000077013">
    <property type="component" value="Unassembled WGS sequence"/>
</dbReference>
<keyword evidence="4" id="KW-1185">Reference proteome</keyword>
<dbReference type="OrthoDB" id="9810200at2"/>
<dbReference type="PANTHER" id="PTHR37464:SF1">
    <property type="entry name" value="BLL2463 PROTEIN"/>
    <property type="match status" value="1"/>
</dbReference>
<feature type="transmembrane region" description="Helical" evidence="1">
    <location>
        <begin position="6"/>
        <end position="24"/>
    </location>
</feature>
<dbReference type="InterPro" id="IPR029062">
    <property type="entry name" value="Class_I_gatase-like"/>
</dbReference>
<keyword evidence="1" id="KW-1133">Transmembrane helix</keyword>
<organism evidence="3 4">
    <name type="scientific">Cochleicola gelatinilyticus</name>
    <dbReference type="NCBI Taxonomy" id="1763537"/>
    <lineage>
        <taxon>Bacteria</taxon>
        <taxon>Pseudomonadati</taxon>
        <taxon>Bacteroidota</taxon>
        <taxon>Flavobacteriia</taxon>
        <taxon>Flavobacteriales</taxon>
        <taxon>Flavobacteriaceae</taxon>
        <taxon>Cochleicola</taxon>
    </lineage>
</organism>
<reference evidence="3 4" key="1">
    <citation type="submission" date="2016-02" db="EMBL/GenBank/DDBJ databases">
        <title>Ulvibacter sp. LPB0005, isolated from Thais luteostoma.</title>
        <authorList>
            <person name="Shin S.-K."/>
            <person name="Yi H."/>
        </authorList>
    </citation>
    <scope>NUCLEOTIDE SEQUENCE [LARGE SCALE GENOMIC DNA]</scope>
    <source>
        <strain evidence="3 4">LPB0005</strain>
    </source>
</reference>
<dbReference type="AlphaFoldDB" id="A0A167H270"/>
<dbReference type="PANTHER" id="PTHR37464">
    <property type="entry name" value="BLL2463 PROTEIN"/>
    <property type="match status" value="1"/>
</dbReference>
<dbReference type="InterPro" id="IPR024163">
    <property type="entry name" value="Aerotolerance_reg_N"/>
</dbReference>
<dbReference type="RefSeq" id="WP_068592958.1">
    <property type="nucleotide sequence ID" value="NZ_LRXL01000045.1"/>
</dbReference>
<sequence>MQFKNPELLYALFLLLIPIIIHLFQLRKFQKVDFTNVAFLKKVTLQTRKSSQLKKWLTLLIRLLALACIILAFAQPFTATKKALNTEKETVIYIDNSFSMQAKGEKGPLLQRAVQDLYEKISGTENVSWFTNDFSRKNSSLQDFKNEILQVDYSARQLSLNEILLKGNQLFGSSKTADKQLLIVSDFQGRNTFPDTLNDATIHAVQLQPVATQSVAIDSAYFEGNTTSSNILKVKITASETIAAPIPVSLYNNDVLVAKTAADLSEKGTTILNFDVDKSESFKGKLSVTEANLPYDNTLFFSINTQTKIKVLSINQANANFLQRLFDQPEFEYTQQTYNALDYNLIPNQNFIILNELVSIPPPLRTALESFTERGGNLLIIPSVQGEITEYNSLLANLKLGVISEATPSEKKITQIRFDHPLYKDVFEKRVVNFQYPKVNQFHPISTNAIPVLTFEDASPFLLQNGNSYVSTAPFNSENTNFQNSPLIVPTLFNMAKQSLSLQNLYYNIGLQNTFSVPEVLMQDEILEMRDSTFRFIPLQQTKANQVIITTNDEPAIAGTYDIVKDKTFIEHISYNYDRSESILQYANLENWKGVQLHNSITEVFNSLAAENSRNDLWKWFAIFALLFLITEMLILKFYK</sequence>
<evidence type="ECO:0000313" key="3">
    <source>
        <dbReference type="EMBL" id="OAB78136.1"/>
    </source>
</evidence>
<evidence type="ECO:0000313" key="4">
    <source>
        <dbReference type="Proteomes" id="UP000077013"/>
    </source>
</evidence>
<feature type="domain" description="Aerotolerance regulator N-terminal" evidence="2">
    <location>
        <begin position="1"/>
        <end position="76"/>
    </location>
</feature>
<comment type="caution">
    <text evidence="3">The sequence shown here is derived from an EMBL/GenBank/DDBJ whole genome shotgun (WGS) entry which is preliminary data.</text>
</comment>
<dbReference type="STRING" id="1763537.ULVI_11685"/>
<dbReference type="SUPFAM" id="SSF52317">
    <property type="entry name" value="Class I glutamine amidotransferase-like"/>
    <property type="match status" value="1"/>
</dbReference>